<dbReference type="SUPFAM" id="SSF88723">
    <property type="entry name" value="PIN domain-like"/>
    <property type="match status" value="1"/>
</dbReference>
<dbReference type="eggNOG" id="arCOG09590">
    <property type="taxonomic scope" value="Archaea"/>
</dbReference>
<dbReference type="HOGENOM" id="CLU_111934_0_0_2"/>
<reference evidence="3" key="1">
    <citation type="journal article" date="2015" name="Microbiology">
        <title>Genome of Methanoregula boonei 6A8 reveals adaptations to oligotrophic peatland environments.</title>
        <authorList>
            <person name="Braeuer S."/>
            <person name="Cadillo-Quiroz H."/>
            <person name="Kyrpides N."/>
            <person name="Woyke T."/>
            <person name="Goodwin L."/>
            <person name="Detter C."/>
            <person name="Podell S."/>
            <person name="Yavitt J.B."/>
            <person name="Zinder S.H."/>
        </authorList>
    </citation>
    <scope>NUCLEOTIDE SEQUENCE [LARGE SCALE GENOMIC DNA]</scope>
    <source>
        <strain evidence="3">DSM 21154 / JCM 14090 / 6A8</strain>
    </source>
</reference>
<dbReference type="Pfam" id="PF01850">
    <property type="entry name" value="PIN"/>
    <property type="match status" value="1"/>
</dbReference>
<protein>
    <recommendedName>
        <fullName evidence="1">PIN domain-containing protein</fullName>
    </recommendedName>
</protein>
<dbReference type="RefSeq" id="WP_011991357.1">
    <property type="nucleotide sequence ID" value="NC_009712.1"/>
</dbReference>
<evidence type="ECO:0000259" key="1">
    <source>
        <dbReference type="Pfam" id="PF01850"/>
    </source>
</evidence>
<dbReference type="EMBL" id="CP000780">
    <property type="protein sequence ID" value="ABS54869.1"/>
    <property type="molecule type" value="Genomic_DNA"/>
</dbReference>
<dbReference type="GeneID" id="5411115"/>
<sequence length="145" mass="16517">MKIYMDVCCLCRPFDDQTMGRIRLEVTAVQEIIRRCASREYILVTSEAITEEISKIPDIWKRLRVEKIVSVAIEQVLIDEDIIARMHEIIAMGGGAMDSLHIACAERAGAVLLTTDDGMITFFKMHQNIQVHIGNPVTWLKEENK</sequence>
<dbReference type="Proteomes" id="UP000002408">
    <property type="component" value="Chromosome"/>
</dbReference>
<name>A7I558_METB6</name>
<keyword evidence="3" id="KW-1185">Reference proteome</keyword>
<dbReference type="OrthoDB" id="115459at2157"/>
<dbReference type="InterPro" id="IPR029060">
    <property type="entry name" value="PIN-like_dom_sf"/>
</dbReference>
<dbReference type="AlphaFoldDB" id="A7I558"/>
<evidence type="ECO:0000313" key="3">
    <source>
        <dbReference type="Proteomes" id="UP000002408"/>
    </source>
</evidence>
<organism evidence="2 3">
    <name type="scientific">Methanoregula boonei (strain DSM 21154 / JCM 14090 / 6A8)</name>
    <dbReference type="NCBI Taxonomy" id="456442"/>
    <lineage>
        <taxon>Archaea</taxon>
        <taxon>Methanobacteriati</taxon>
        <taxon>Methanobacteriota</taxon>
        <taxon>Stenosarchaea group</taxon>
        <taxon>Methanomicrobia</taxon>
        <taxon>Methanomicrobiales</taxon>
        <taxon>Methanoregulaceae</taxon>
        <taxon>Methanoregula</taxon>
    </lineage>
</organism>
<evidence type="ECO:0000313" key="2">
    <source>
        <dbReference type="EMBL" id="ABS54869.1"/>
    </source>
</evidence>
<dbReference type="InterPro" id="IPR002716">
    <property type="entry name" value="PIN_dom"/>
</dbReference>
<proteinExistence type="predicted"/>
<gene>
    <name evidence="2" type="ordered locus">Mboo_0349</name>
</gene>
<feature type="domain" description="PIN" evidence="1">
    <location>
        <begin position="41"/>
        <end position="118"/>
    </location>
</feature>
<dbReference type="KEGG" id="mbn:Mboo_0349"/>
<accession>A7I558</accession>